<evidence type="ECO:0000256" key="9">
    <source>
        <dbReference type="SAM" id="Phobius"/>
    </source>
</evidence>
<dbReference type="GO" id="GO:0005886">
    <property type="term" value="C:plasma membrane"/>
    <property type="evidence" value="ECO:0007669"/>
    <property type="project" value="TreeGrafter"/>
</dbReference>
<feature type="transmembrane region" description="Helical" evidence="9">
    <location>
        <begin position="52"/>
        <end position="69"/>
    </location>
</feature>
<dbReference type="GO" id="GO:0006508">
    <property type="term" value="P:proteolysis"/>
    <property type="evidence" value="ECO:0007669"/>
    <property type="project" value="TreeGrafter"/>
</dbReference>
<evidence type="ECO:0000256" key="2">
    <source>
        <dbReference type="ARBA" id="ARBA00022723"/>
    </source>
</evidence>
<evidence type="ECO:0000313" key="11">
    <source>
        <dbReference type="EMBL" id="GHM59794.1"/>
    </source>
</evidence>
<dbReference type="EMBL" id="BNGU01000035">
    <property type="protein sequence ID" value="GHM59794.1"/>
    <property type="molecule type" value="Genomic_DNA"/>
</dbReference>
<comment type="caution">
    <text evidence="11">The sequence shown here is derived from an EMBL/GenBank/DDBJ whole genome shotgun (WGS) entry which is preliminary data.</text>
</comment>
<organism evidence="11 12">
    <name type="scientific">Candidatus Mesenet longicola</name>
    <dbReference type="NCBI Taxonomy" id="1892558"/>
    <lineage>
        <taxon>Bacteria</taxon>
        <taxon>Pseudomonadati</taxon>
        <taxon>Pseudomonadota</taxon>
        <taxon>Alphaproteobacteria</taxon>
        <taxon>Rickettsiales</taxon>
        <taxon>Anaplasmataceae</taxon>
        <taxon>Candidatus Mesenet</taxon>
    </lineage>
</organism>
<dbReference type="InterPro" id="IPR003593">
    <property type="entry name" value="AAA+_ATPase"/>
</dbReference>
<keyword evidence="7" id="KW-0175">Coiled coil</keyword>
<dbReference type="AlphaFoldDB" id="A0A8J3MMC6"/>
<evidence type="ECO:0000259" key="10">
    <source>
        <dbReference type="SMART" id="SM00382"/>
    </source>
</evidence>
<keyword evidence="9" id="KW-0812">Transmembrane</keyword>
<evidence type="ECO:0000256" key="1">
    <source>
        <dbReference type="ARBA" id="ARBA00001947"/>
    </source>
</evidence>
<reference evidence="11 12" key="1">
    <citation type="journal article" date="2021" name="Microb. Ecol.">
        <title>Candidatus Mesenet longicola: Novel Endosymbionts of Brontispa longissima that Induce Cytoplasmic Incompatibility.</title>
        <authorList>
            <person name="Takano S."/>
            <person name="Gotoh Y."/>
            <person name="Hayashi T."/>
        </authorList>
    </citation>
    <scope>NUCLEOTIDE SEQUENCE [LARGE SCALE GENOMIC DNA]</scope>
    <source>
        <strain evidence="11">L5</strain>
    </source>
</reference>
<dbReference type="InterPro" id="IPR003959">
    <property type="entry name" value="ATPase_AAA_core"/>
</dbReference>
<dbReference type="InterPro" id="IPR003960">
    <property type="entry name" value="ATPase_AAA_CS"/>
</dbReference>
<keyword evidence="3 8" id="KW-0547">Nucleotide-binding</keyword>
<evidence type="ECO:0000256" key="3">
    <source>
        <dbReference type="ARBA" id="ARBA00022741"/>
    </source>
</evidence>
<dbReference type="GO" id="GO:0008237">
    <property type="term" value="F:metallopeptidase activity"/>
    <property type="evidence" value="ECO:0007669"/>
    <property type="project" value="UniProtKB-KW"/>
</dbReference>
<dbReference type="InterPro" id="IPR041569">
    <property type="entry name" value="AAA_lid_3"/>
</dbReference>
<dbReference type="Gene3D" id="1.10.8.60">
    <property type="match status" value="1"/>
</dbReference>
<dbReference type="GO" id="GO:0046872">
    <property type="term" value="F:metal ion binding"/>
    <property type="evidence" value="ECO:0007669"/>
    <property type="project" value="UniProtKB-KW"/>
</dbReference>
<sequence length="367" mass="41092">MKVVKNSELLKRILLCLICIAIIVSITFLLAYLHSILLNKGYEVAARYINEAMPIALLTALLFMAWFVYDQVFSKMKEVELPISIELANSGDKKITFADVVVDDSLKQRLRMVCCNQMTEEMRKMFKNKSINSLGGYILYGPPGNGKTLIARAVAGESNMNFISISGSELIGVYIGHGAHAVRKLFEMAKKYSPCIVFIDEIDAVAPKRSGGFINNSAYHCRESLTQLLTAIDGFESRKDIIVIGATNLIDDIDPALIRPGRLGQKVFVSNPNMKARQKILELYMRDTDTDQKLNLKDIAEKTQGYSGAELEQLVNEAKICAVEQGRSTVNMEDFNRTFQRLSHEGDVVKSFSDVCVQTEETCFVYH</sequence>
<comment type="cofactor">
    <cofactor evidence="1">
        <name>Zn(2+)</name>
        <dbReference type="ChEBI" id="CHEBI:29105"/>
    </cofactor>
</comment>
<dbReference type="GO" id="GO:0030163">
    <property type="term" value="P:protein catabolic process"/>
    <property type="evidence" value="ECO:0007669"/>
    <property type="project" value="TreeGrafter"/>
</dbReference>
<keyword evidence="4" id="KW-0862">Zinc</keyword>
<gene>
    <name evidence="11" type="ORF">sL5_07870</name>
</gene>
<dbReference type="PROSITE" id="PS00674">
    <property type="entry name" value="AAA"/>
    <property type="match status" value="1"/>
</dbReference>
<keyword evidence="9" id="KW-1133">Transmembrane helix</keyword>
<keyword evidence="6" id="KW-0645">Protease</keyword>
<dbReference type="Gene3D" id="3.40.50.300">
    <property type="entry name" value="P-loop containing nucleotide triphosphate hydrolases"/>
    <property type="match status" value="1"/>
</dbReference>
<accession>A0A8J3MMC6</accession>
<dbReference type="PANTHER" id="PTHR23076">
    <property type="entry name" value="METALLOPROTEASE M41 FTSH"/>
    <property type="match status" value="1"/>
</dbReference>
<dbReference type="Pfam" id="PF00004">
    <property type="entry name" value="AAA"/>
    <property type="match status" value="1"/>
</dbReference>
<comment type="similarity">
    <text evidence="8">Belongs to the AAA ATPase family.</text>
</comment>
<feature type="transmembrane region" description="Helical" evidence="9">
    <location>
        <begin position="12"/>
        <end position="32"/>
    </location>
</feature>
<dbReference type="GO" id="GO:0004176">
    <property type="term" value="F:ATP-dependent peptidase activity"/>
    <property type="evidence" value="ECO:0007669"/>
    <property type="project" value="TreeGrafter"/>
</dbReference>
<keyword evidence="6" id="KW-0378">Hydrolase</keyword>
<keyword evidence="2" id="KW-0479">Metal-binding</keyword>
<dbReference type="Pfam" id="PF17862">
    <property type="entry name" value="AAA_lid_3"/>
    <property type="match status" value="1"/>
</dbReference>
<keyword evidence="12" id="KW-1185">Reference proteome</keyword>
<dbReference type="GO" id="GO:0016887">
    <property type="term" value="F:ATP hydrolysis activity"/>
    <property type="evidence" value="ECO:0007669"/>
    <property type="project" value="InterPro"/>
</dbReference>
<keyword evidence="9" id="KW-0472">Membrane</keyword>
<dbReference type="GO" id="GO:0005524">
    <property type="term" value="F:ATP binding"/>
    <property type="evidence" value="ECO:0007669"/>
    <property type="project" value="UniProtKB-KW"/>
</dbReference>
<dbReference type="InterPro" id="IPR027417">
    <property type="entry name" value="P-loop_NTPase"/>
</dbReference>
<dbReference type="PANTHER" id="PTHR23076:SF97">
    <property type="entry name" value="ATP-DEPENDENT ZINC METALLOPROTEASE YME1L1"/>
    <property type="match status" value="1"/>
</dbReference>
<keyword evidence="6" id="KW-0482">Metalloprotease</keyword>
<protein>
    <recommendedName>
        <fullName evidence="10">AAA+ ATPase domain-containing protein</fullName>
    </recommendedName>
</protein>
<feature type="domain" description="AAA+ ATPase" evidence="10">
    <location>
        <begin position="133"/>
        <end position="273"/>
    </location>
</feature>
<evidence type="ECO:0000256" key="5">
    <source>
        <dbReference type="ARBA" id="ARBA00022840"/>
    </source>
</evidence>
<name>A0A8J3MMC6_9RICK</name>
<evidence type="ECO:0000256" key="7">
    <source>
        <dbReference type="ARBA" id="ARBA00023054"/>
    </source>
</evidence>
<keyword evidence="5 8" id="KW-0067">ATP-binding</keyword>
<dbReference type="FunFam" id="3.40.50.300:FF:001025">
    <property type="entry name" value="ATPase family, AAA domain-containing 2B"/>
    <property type="match status" value="1"/>
</dbReference>
<dbReference type="SMART" id="SM00382">
    <property type="entry name" value="AAA"/>
    <property type="match status" value="1"/>
</dbReference>
<evidence type="ECO:0000256" key="8">
    <source>
        <dbReference type="RuleBase" id="RU003651"/>
    </source>
</evidence>
<dbReference type="SUPFAM" id="SSF52540">
    <property type="entry name" value="P-loop containing nucleoside triphosphate hydrolases"/>
    <property type="match status" value="1"/>
</dbReference>
<evidence type="ECO:0000256" key="6">
    <source>
        <dbReference type="ARBA" id="ARBA00023049"/>
    </source>
</evidence>
<evidence type="ECO:0000256" key="4">
    <source>
        <dbReference type="ARBA" id="ARBA00022833"/>
    </source>
</evidence>
<proteinExistence type="inferred from homology"/>
<evidence type="ECO:0000313" key="12">
    <source>
        <dbReference type="Proteomes" id="UP000637906"/>
    </source>
</evidence>
<dbReference type="Proteomes" id="UP000637906">
    <property type="component" value="Unassembled WGS sequence"/>
</dbReference>